<evidence type="ECO:0000313" key="2">
    <source>
        <dbReference type="EMBL" id="KAG2660365.1"/>
    </source>
</evidence>
<proteinExistence type="predicted"/>
<comment type="caution">
    <text evidence="2">The sequence shown here is derived from an EMBL/GenBank/DDBJ whole genome shotgun (WGS) entry which is preliminary data.</text>
</comment>
<keyword evidence="3" id="KW-1185">Reference proteome</keyword>
<name>A0A8T0XMK1_PANVG</name>
<dbReference type="Proteomes" id="UP000823388">
    <property type="component" value="Chromosome 1K"/>
</dbReference>
<reference evidence="2" key="1">
    <citation type="submission" date="2020-05" db="EMBL/GenBank/DDBJ databases">
        <title>WGS assembly of Panicum virgatum.</title>
        <authorList>
            <person name="Lovell J.T."/>
            <person name="Jenkins J."/>
            <person name="Shu S."/>
            <person name="Juenger T.E."/>
            <person name="Schmutz J."/>
        </authorList>
    </citation>
    <scope>NUCLEOTIDE SEQUENCE</scope>
    <source>
        <strain evidence="2">AP13</strain>
    </source>
</reference>
<gene>
    <name evidence="2" type="ORF">PVAP13_1KG430800</name>
</gene>
<sequence length="173" mass="18449">MFSLRSTLALNKKQLKPSTSTTVLLIVFILTLYVTACEGRHLRVHGSQDDCPSKLSPSPPKGVIDDDGAAKGKMSSSPEVLVGSNMLDASMSDDEAVTEVKKEVASSGDSCCCSLRKKSEGMKVRSSLRERSVLGAEYNNEQVGSNATTAYAAEALVAMDYLDAHPAPAVHNR</sequence>
<accession>A0A8T0XMK1</accession>
<dbReference type="AlphaFoldDB" id="A0A8T0XMK1"/>
<dbReference type="PANTHER" id="PTHR34961">
    <property type="entry name" value="TRANSMEMBRANE PROTEIN"/>
    <property type="match status" value="1"/>
</dbReference>
<feature type="region of interest" description="Disordered" evidence="1">
    <location>
        <begin position="45"/>
        <end position="77"/>
    </location>
</feature>
<protein>
    <submittedName>
        <fullName evidence="2">Uncharacterized protein</fullName>
    </submittedName>
</protein>
<evidence type="ECO:0000256" key="1">
    <source>
        <dbReference type="SAM" id="MobiDB-lite"/>
    </source>
</evidence>
<dbReference type="EMBL" id="CM029037">
    <property type="protein sequence ID" value="KAG2660365.1"/>
    <property type="molecule type" value="Genomic_DNA"/>
</dbReference>
<evidence type="ECO:0000313" key="3">
    <source>
        <dbReference type="Proteomes" id="UP000823388"/>
    </source>
</evidence>
<dbReference type="InterPro" id="IPR053313">
    <property type="entry name" value="RGF"/>
</dbReference>
<organism evidence="2 3">
    <name type="scientific">Panicum virgatum</name>
    <name type="common">Blackwell switchgrass</name>
    <dbReference type="NCBI Taxonomy" id="38727"/>
    <lineage>
        <taxon>Eukaryota</taxon>
        <taxon>Viridiplantae</taxon>
        <taxon>Streptophyta</taxon>
        <taxon>Embryophyta</taxon>
        <taxon>Tracheophyta</taxon>
        <taxon>Spermatophyta</taxon>
        <taxon>Magnoliopsida</taxon>
        <taxon>Liliopsida</taxon>
        <taxon>Poales</taxon>
        <taxon>Poaceae</taxon>
        <taxon>PACMAD clade</taxon>
        <taxon>Panicoideae</taxon>
        <taxon>Panicodae</taxon>
        <taxon>Paniceae</taxon>
        <taxon>Panicinae</taxon>
        <taxon>Panicum</taxon>
        <taxon>Panicum sect. Hiantes</taxon>
    </lineage>
</organism>
<dbReference type="PANTHER" id="PTHR34961:SF1">
    <property type="entry name" value="ROOT MERISTEM GROWTH FACTOR 10"/>
    <property type="match status" value="1"/>
</dbReference>